<feature type="region of interest" description="Disordered" evidence="1">
    <location>
        <begin position="204"/>
        <end position="225"/>
    </location>
</feature>
<evidence type="ECO:0000256" key="1">
    <source>
        <dbReference type="SAM" id="MobiDB-lite"/>
    </source>
</evidence>
<dbReference type="AlphaFoldDB" id="A0A2A3M1Q6"/>
<organism evidence="2 3">
    <name type="scientific">Pseudomonas plecoglossicida</name>
    <dbReference type="NCBI Taxonomy" id="70775"/>
    <lineage>
        <taxon>Bacteria</taxon>
        <taxon>Pseudomonadati</taxon>
        <taxon>Pseudomonadota</taxon>
        <taxon>Gammaproteobacteria</taxon>
        <taxon>Pseudomonadales</taxon>
        <taxon>Pseudomonadaceae</taxon>
        <taxon>Pseudomonas</taxon>
    </lineage>
</organism>
<dbReference type="EMBL" id="NTME01000021">
    <property type="protein sequence ID" value="PBJ93996.1"/>
    <property type="molecule type" value="Genomic_DNA"/>
</dbReference>
<evidence type="ECO:0000313" key="2">
    <source>
        <dbReference type="EMBL" id="PBJ93996.1"/>
    </source>
</evidence>
<dbReference type="Proteomes" id="UP000218102">
    <property type="component" value="Unassembled WGS sequence"/>
</dbReference>
<reference evidence="2 3" key="1">
    <citation type="submission" date="2017-09" db="EMBL/GenBank/DDBJ databases">
        <authorList>
            <person name="Ehlers B."/>
            <person name="Leendertz F.H."/>
        </authorList>
    </citation>
    <scope>NUCLEOTIDE SEQUENCE [LARGE SCALE GENOMIC DNA]</scope>
    <source>
        <strain evidence="2 3">DJ-1</strain>
    </source>
</reference>
<sequence>MQTRTDAATHQSSANGESLWASQGQAAASIGLQVWNKVEKTNPDETKSFNKGGFQGTAIAPIYQIKRATEVFGPFGLGWGVELISEAYVDGKPFVVDGQVVGKEVIHKVYVELWYLQQGFRGSVKQFGATTYITRDSYGIISSDEDHAKKSLTDATSKCLSLLGFSADVFTGKFDDTKYVEGLREEAQHGQVNESVGGTTGAAETVQSDTQQQTSTQPPEKSRYQKYKDQLDQIAQTGQTVKDVPGVRTTIEQDKLLSQMEIQTLLQSPLLRLPAAEKDNAQASESSVFL</sequence>
<comment type="caution">
    <text evidence="2">The sequence shown here is derived from an EMBL/GenBank/DDBJ whole genome shotgun (WGS) entry which is preliminary data.</text>
</comment>
<protein>
    <submittedName>
        <fullName evidence="2">Uncharacterized protein</fullName>
    </submittedName>
</protein>
<feature type="compositionally biased region" description="Low complexity" evidence="1">
    <location>
        <begin position="205"/>
        <end position="217"/>
    </location>
</feature>
<dbReference type="RefSeq" id="WP_054893912.1">
    <property type="nucleotide sequence ID" value="NZ_NTME01000021.1"/>
</dbReference>
<proteinExistence type="predicted"/>
<name>A0A2A3M1Q6_PSEDL</name>
<evidence type="ECO:0000313" key="3">
    <source>
        <dbReference type="Proteomes" id="UP000218102"/>
    </source>
</evidence>
<accession>A0A2A3M1Q6</accession>
<gene>
    <name evidence="2" type="ORF">CMV24_19455</name>
</gene>